<evidence type="ECO:0000313" key="4">
    <source>
        <dbReference type="Proteomes" id="UP001159042"/>
    </source>
</evidence>
<evidence type="ECO:0000256" key="2">
    <source>
        <dbReference type="ARBA" id="ARBA00022801"/>
    </source>
</evidence>
<dbReference type="PANTHER" id="PTHR12655">
    <property type="entry name" value="ACYL-COA THIOESTERASE"/>
    <property type="match status" value="1"/>
</dbReference>
<organism evidence="3 4">
    <name type="scientific">Exocentrus adspersus</name>
    <dbReference type="NCBI Taxonomy" id="1586481"/>
    <lineage>
        <taxon>Eukaryota</taxon>
        <taxon>Metazoa</taxon>
        <taxon>Ecdysozoa</taxon>
        <taxon>Arthropoda</taxon>
        <taxon>Hexapoda</taxon>
        <taxon>Insecta</taxon>
        <taxon>Pterygota</taxon>
        <taxon>Neoptera</taxon>
        <taxon>Endopterygota</taxon>
        <taxon>Coleoptera</taxon>
        <taxon>Polyphaga</taxon>
        <taxon>Cucujiformia</taxon>
        <taxon>Chrysomeloidea</taxon>
        <taxon>Cerambycidae</taxon>
        <taxon>Lamiinae</taxon>
        <taxon>Acanthocinini</taxon>
        <taxon>Exocentrus</taxon>
    </lineage>
</organism>
<dbReference type="GO" id="GO:0005739">
    <property type="term" value="C:mitochondrion"/>
    <property type="evidence" value="ECO:0007669"/>
    <property type="project" value="TreeGrafter"/>
</dbReference>
<dbReference type="PANTHER" id="PTHR12655:SF0">
    <property type="entry name" value="ACYL-COENZYME A THIOESTERASE 9, MITOCHONDRIAL"/>
    <property type="match status" value="1"/>
</dbReference>
<proteinExistence type="inferred from homology"/>
<keyword evidence="2" id="KW-0378">Hydrolase</keyword>
<comment type="similarity">
    <text evidence="1">Belongs to the acyl coenzyme A hydrolase family.</text>
</comment>
<reference evidence="3 4" key="1">
    <citation type="journal article" date="2023" name="Insect Mol. Biol.">
        <title>Genome sequencing provides insights into the evolution of gene families encoding plant cell wall-degrading enzymes in longhorned beetles.</title>
        <authorList>
            <person name="Shin N.R."/>
            <person name="Okamura Y."/>
            <person name="Kirsch R."/>
            <person name="Pauchet Y."/>
        </authorList>
    </citation>
    <scope>NUCLEOTIDE SEQUENCE [LARGE SCALE GENOMIC DNA]</scope>
    <source>
        <strain evidence="3">EAD_L_NR</strain>
    </source>
</reference>
<protein>
    <submittedName>
        <fullName evidence="3">Uncharacterized protein</fullName>
    </submittedName>
</protein>
<evidence type="ECO:0000256" key="1">
    <source>
        <dbReference type="ARBA" id="ARBA00010458"/>
    </source>
</evidence>
<sequence length="437" mass="50287">MYVKITLSNKMGIETGYHPTPKDRSHLLKYMSKSQEELPKRSMQDSFIAGLIPLSTDKKLQDKYVSFLGHVRIGRLLEDMDIFAGKDRWDSALNSIYSKAKKEHNLLIRRSKRSYYEGRMVRSGNALKSAWSLVSELSNKCKRVENTHIVIDSNNLLIRRSKRSYYEGRMVRSGNALKSAWSLVSELSNKCKRVENTHIVIDSVDIRDPLKVAEALNDFFIDEPNNIIGKIDGADSCRVSGEFSTPYCIDSLFLTPFVETEMANILTSKLKNKSSSGPDDIPMHILKKLISTWFKCNSLYFNTEKTQVVRFRNRQKNCLPLNLVDQGSHILPFSKEVKFLGLTMDECLNWRAHCVQLISRLNSFCHLLRSLRGVLSDQMLLMIYHAHVSSRLRYVFVAYKHILNPKIPNETEFPYTLVTALVDNIVFTDYTTKLPIR</sequence>
<dbReference type="GO" id="GO:0006637">
    <property type="term" value="P:acyl-CoA metabolic process"/>
    <property type="evidence" value="ECO:0007669"/>
    <property type="project" value="TreeGrafter"/>
</dbReference>
<comment type="caution">
    <text evidence="3">The sequence shown here is derived from an EMBL/GenBank/DDBJ whole genome shotgun (WGS) entry which is preliminary data.</text>
</comment>
<dbReference type="AlphaFoldDB" id="A0AAV8VC20"/>
<keyword evidence="4" id="KW-1185">Reference proteome</keyword>
<dbReference type="GO" id="GO:0047617">
    <property type="term" value="F:fatty acyl-CoA hydrolase activity"/>
    <property type="evidence" value="ECO:0007669"/>
    <property type="project" value="TreeGrafter"/>
</dbReference>
<dbReference type="EMBL" id="JANEYG010000164">
    <property type="protein sequence ID" value="KAJ8911732.1"/>
    <property type="molecule type" value="Genomic_DNA"/>
</dbReference>
<name>A0AAV8VC20_9CUCU</name>
<evidence type="ECO:0000313" key="3">
    <source>
        <dbReference type="EMBL" id="KAJ8911732.1"/>
    </source>
</evidence>
<accession>A0AAV8VC20</accession>
<dbReference type="Proteomes" id="UP001159042">
    <property type="component" value="Unassembled WGS sequence"/>
</dbReference>
<gene>
    <name evidence="3" type="ORF">NQ315_003632</name>
</gene>